<protein>
    <submittedName>
        <fullName evidence="2">Uncharacterized protein</fullName>
    </submittedName>
</protein>
<dbReference type="OrthoDB" id="7872359at2"/>
<dbReference type="Proteomes" id="UP000053791">
    <property type="component" value="Unassembled WGS sequence"/>
</dbReference>
<feature type="region of interest" description="Disordered" evidence="1">
    <location>
        <begin position="39"/>
        <end position="68"/>
    </location>
</feature>
<accession>A0A0X3U4R5</accession>
<gene>
    <name evidence="2" type="ORF">AVO45_05810</name>
</gene>
<sequence>MKHLPLILLVAAAGCTQIPELDEQETPALLRAKYPALTPLQETLGPPVSPKDEAKEVEEELARRSETLDKRAKALNARDID</sequence>
<name>A0A0X3U4R5_9RHOB</name>
<reference evidence="2 3" key="1">
    <citation type="submission" date="2015-12" db="EMBL/GenBank/DDBJ databases">
        <authorList>
            <person name="Shamseldin A."/>
            <person name="Moawad H."/>
            <person name="Abd El-Rahim W.M."/>
            <person name="Sadowsky M.J."/>
        </authorList>
    </citation>
    <scope>NUCLEOTIDE SEQUENCE [LARGE SCALE GENOMIC DNA]</scope>
    <source>
        <strain evidence="2 3">ZGT118</strain>
    </source>
</reference>
<evidence type="ECO:0000313" key="3">
    <source>
        <dbReference type="Proteomes" id="UP000053791"/>
    </source>
</evidence>
<evidence type="ECO:0000313" key="2">
    <source>
        <dbReference type="EMBL" id="KUJ80560.1"/>
    </source>
</evidence>
<dbReference type="PROSITE" id="PS51257">
    <property type="entry name" value="PROKAR_LIPOPROTEIN"/>
    <property type="match status" value="1"/>
</dbReference>
<dbReference type="AlphaFoldDB" id="A0A0X3U4R5"/>
<dbReference type="STRING" id="1685379.AVO45_05810"/>
<comment type="caution">
    <text evidence="2">The sequence shown here is derived from an EMBL/GenBank/DDBJ whole genome shotgun (WGS) entry which is preliminary data.</text>
</comment>
<organism evidence="2 3">
    <name type="scientific">Ruegeria marisrubri</name>
    <dbReference type="NCBI Taxonomy" id="1685379"/>
    <lineage>
        <taxon>Bacteria</taxon>
        <taxon>Pseudomonadati</taxon>
        <taxon>Pseudomonadota</taxon>
        <taxon>Alphaproteobacteria</taxon>
        <taxon>Rhodobacterales</taxon>
        <taxon>Roseobacteraceae</taxon>
        <taxon>Ruegeria</taxon>
    </lineage>
</organism>
<keyword evidence="3" id="KW-1185">Reference proteome</keyword>
<proteinExistence type="predicted"/>
<dbReference type="RefSeq" id="WP_068345944.1">
    <property type="nucleotide sequence ID" value="NZ_LQBQ01000012.1"/>
</dbReference>
<evidence type="ECO:0000256" key="1">
    <source>
        <dbReference type="SAM" id="MobiDB-lite"/>
    </source>
</evidence>
<feature type="compositionally biased region" description="Basic and acidic residues" evidence="1">
    <location>
        <begin position="50"/>
        <end position="68"/>
    </location>
</feature>
<dbReference type="EMBL" id="LQBQ01000012">
    <property type="protein sequence ID" value="KUJ80560.1"/>
    <property type="molecule type" value="Genomic_DNA"/>
</dbReference>